<dbReference type="SUPFAM" id="SSF56112">
    <property type="entry name" value="Protein kinase-like (PK-like)"/>
    <property type="match status" value="1"/>
</dbReference>
<comment type="similarity">
    <text evidence="22">Belongs to the protein kinase superfamily. Tyr protein kinase family. CSF-1/PDGF receptor subfamily.</text>
</comment>
<dbReference type="InterPro" id="IPR013098">
    <property type="entry name" value="Ig_I-set"/>
</dbReference>
<evidence type="ECO:0000256" key="6">
    <source>
        <dbReference type="ARBA" id="ARBA00022679"/>
    </source>
</evidence>
<feature type="domain" description="Protein kinase" evidence="25">
    <location>
        <begin position="859"/>
        <end position="1161"/>
    </location>
</feature>
<feature type="signal peptide" evidence="24">
    <location>
        <begin position="1"/>
        <end position="20"/>
    </location>
</feature>
<accession>A0A4U5UK24</accession>
<keyword evidence="28" id="KW-1185">Reference proteome</keyword>
<dbReference type="InterPro" id="IPR011009">
    <property type="entry name" value="Kinase-like_dom_sf"/>
</dbReference>
<dbReference type="GO" id="GO:0005021">
    <property type="term" value="F:vascular endothelial growth factor receptor activity"/>
    <property type="evidence" value="ECO:0007669"/>
    <property type="project" value="InterPro"/>
</dbReference>
<dbReference type="InterPro" id="IPR055238">
    <property type="entry name" value="VEGFR1-3_N_Ig-like"/>
</dbReference>
<dbReference type="InterPro" id="IPR009136">
    <property type="entry name" value="VEGFR2_rcpt"/>
</dbReference>
<dbReference type="InterPro" id="IPR001245">
    <property type="entry name" value="Ser-Thr/Tyr_kinase_cat_dom"/>
</dbReference>
<dbReference type="SMART" id="SM00409">
    <property type="entry name" value="IG"/>
    <property type="match status" value="7"/>
</dbReference>
<feature type="region of interest" description="Disordered" evidence="23">
    <location>
        <begin position="1005"/>
        <end position="1024"/>
    </location>
</feature>
<organism evidence="27 28">
    <name type="scientific">Collichthys lucidus</name>
    <name type="common">Big head croaker</name>
    <name type="synonym">Sciaena lucida</name>
    <dbReference type="NCBI Taxonomy" id="240159"/>
    <lineage>
        <taxon>Eukaryota</taxon>
        <taxon>Metazoa</taxon>
        <taxon>Chordata</taxon>
        <taxon>Craniata</taxon>
        <taxon>Vertebrata</taxon>
        <taxon>Euteleostomi</taxon>
        <taxon>Actinopterygii</taxon>
        <taxon>Neopterygii</taxon>
        <taxon>Teleostei</taxon>
        <taxon>Neoteleostei</taxon>
        <taxon>Acanthomorphata</taxon>
        <taxon>Eupercaria</taxon>
        <taxon>Sciaenidae</taxon>
        <taxon>Collichthys</taxon>
    </lineage>
</organism>
<dbReference type="GO" id="GO:0030335">
    <property type="term" value="P:positive regulation of cell migration"/>
    <property type="evidence" value="ECO:0007669"/>
    <property type="project" value="TreeGrafter"/>
</dbReference>
<gene>
    <name evidence="27" type="ORF">D9C73_009112</name>
</gene>
<dbReference type="PROSITE" id="PS00107">
    <property type="entry name" value="PROTEIN_KINASE_ATP"/>
    <property type="match status" value="1"/>
</dbReference>
<keyword evidence="7 22" id="KW-0812">Transmembrane</keyword>
<comment type="catalytic activity">
    <reaction evidence="20">
        <text>L-tyrosyl-[protein] + ATP = O-phospho-L-tyrosyl-[protein] + ADP + H(+)</text>
        <dbReference type="Rhea" id="RHEA:10596"/>
        <dbReference type="Rhea" id="RHEA-COMP:10136"/>
        <dbReference type="Rhea" id="RHEA-COMP:20101"/>
        <dbReference type="ChEBI" id="CHEBI:15378"/>
        <dbReference type="ChEBI" id="CHEBI:30616"/>
        <dbReference type="ChEBI" id="CHEBI:46858"/>
        <dbReference type="ChEBI" id="CHEBI:61978"/>
        <dbReference type="ChEBI" id="CHEBI:456216"/>
        <dbReference type="EC" id="2.7.10.1"/>
    </reaction>
</comment>
<dbReference type="Pfam" id="PF21339">
    <property type="entry name" value="VEGFR-1-like_Ig-like"/>
    <property type="match status" value="1"/>
</dbReference>
<evidence type="ECO:0000256" key="8">
    <source>
        <dbReference type="ARBA" id="ARBA00022729"/>
    </source>
</evidence>
<dbReference type="EC" id="2.7.10.1" evidence="2"/>
<reference evidence="27 28" key="1">
    <citation type="submission" date="2019-01" db="EMBL/GenBank/DDBJ databases">
        <title>Genome Assembly of Collichthys lucidus.</title>
        <authorList>
            <person name="Cai M."/>
            <person name="Xiao S."/>
        </authorList>
    </citation>
    <scope>NUCLEOTIDE SEQUENCE [LARGE SCALE GENOMIC DNA]</scope>
    <source>
        <strain evidence="27">JT15FE1705JMU</strain>
        <tissue evidence="27">Muscle</tissue>
    </source>
</reference>
<dbReference type="FunFam" id="3.30.200.20:FF:000041">
    <property type="entry name" value="Vascular endothelial growth factor receptor 2"/>
    <property type="match status" value="1"/>
</dbReference>
<feature type="domain" description="Ig-like" evidence="26">
    <location>
        <begin position="599"/>
        <end position="693"/>
    </location>
</feature>
<dbReference type="PANTHER" id="PTHR24416:SF625">
    <property type="entry name" value="VASCULAR ENDOTHELIAL GROWTH FACTOR RECEPTOR 2"/>
    <property type="match status" value="1"/>
</dbReference>
<keyword evidence="16" id="KW-1015">Disulfide bond</keyword>
<evidence type="ECO:0000256" key="12">
    <source>
        <dbReference type="ARBA" id="ARBA00022840"/>
    </source>
</evidence>
<feature type="domain" description="Ig-like" evidence="26">
    <location>
        <begin position="208"/>
        <end position="321"/>
    </location>
</feature>
<dbReference type="PRINTS" id="PR01832">
    <property type="entry name" value="VEGFRECEPTOR"/>
</dbReference>
<keyword evidence="3" id="KW-1003">Cell membrane</keyword>
<protein>
    <recommendedName>
        <fullName evidence="2">receptor protein-tyrosine kinase</fullName>
        <ecNumber evidence="2">2.7.10.1</ecNumber>
    </recommendedName>
</protein>
<keyword evidence="5" id="KW-0037">Angiogenesis</keyword>
<evidence type="ECO:0000313" key="28">
    <source>
        <dbReference type="Proteomes" id="UP000298787"/>
    </source>
</evidence>
<dbReference type="InterPro" id="IPR050122">
    <property type="entry name" value="RTK"/>
</dbReference>
<dbReference type="Pfam" id="PF07714">
    <property type="entry name" value="PK_Tyr_Ser-Thr"/>
    <property type="match status" value="2"/>
</dbReference>
<evidence type="ECO:0000256" key="23">
    <source>
        <dbReference type="SAM" id="MobiDB-lite"/>
    </source>
</evidence>
<dbReference type="PROSITE" id="PS50011">
    <property type="entry name" value="PROTEIN_KINASE_DOM"/>
    <property type="match status" value="1"/>
</dbReference>
<dbReference type="PROSITE" id="PS50835">
    <property type="entry name" value="IG_LIKE"/>
    <property type="match status" value="4"/>
</dbReference>
<keyword evidence="11" id="KW-0418">Kinase</keyword>
<dbReference type="GO" id="GO:0045766">
    <property type="term" value="P:positive regulation of angiogenesis"/>
    <property type="evidence" value="ECO:0007669"/>
    <property type="project" value="TreeGrafter"/>
</dbReference>
<keyword evidence="8 24" id="KW-0732">Signal</keyword>
<evidence type="ECO:0000256" key="17">
    <source>
        <dbReference type="ARBA" id="ARBA00023170"/>
    </source>
</evidence>
<evidence type="ECO:0000256" key="16">
    <source>
        <dbReference type="ARBA" id="ARBA00023157"/>
    </source>
</evidence>
<dbReference type="Proteomes" id="UP000298787">
    <property type="component" value="Chromosome 8"/>
</dbReference>
<evidence type="ECO:0000256" key="5">
    <source>
        <dbReference type="ARBA" id="ARBA00022657"/>
    </source>
</evidence>
<keyword evidence="6" id="KW-0808">Transferase</keyword>
<dbReference type="PROSITE" id="PS00109">
    <property type="entry name" value="PROTEIN_KINASE_TYR"/>
    <property type="match status" value="1"/>
</dbReference>
<dbReference type="InterPro" id="IPR001824">
    <property type="entry name" value="Tyr_kinase_rcpt_3_CS"/>
</dbReference>
<keyword evidence="14" id="KW-0472">Membrane</keyword>
<evidence type="ECO:0000256" key="22">
    <source>
        <dbReference type="RuleBase" id="RU000311"/>
    </source>
</evidence>
<feature type="domain" description="Ig-like" evidence="26">
    <location>
        <begin position="700"/>
        <end position="786"/>
    </location>
</feature>
<evidence type="ECO:0000256" key="3">
    <source>
        <dbReference type="ARBA" id="ARBA00022475"/>
    </source>
</evidence>
<dbReference type="Pfam" id="PF07679">
    <property type="entry name" value="I-set"/>
    <property type="match status" value="2"/>
</dbReference>
<evidence type="ECO:0000256" key="9">
    <source>
        <dbReference type="ARBA" id="ARBA00022737"/>
    </source>
</evidence>
<dbReference type="GO" id="GO:0016477">
    <property type="term" value="P:cell migration"/>
    <property type="evidence" value="ECO:0007669"/>
    <property type="project" value="TreeGrafter"/>
</dbReference>
<keyword evidence="4" id="KW-0597">Phosphoprotein</keyword>
<keyword evidence="17 22" id="KW-0675">Receptor</keyword>
<dbReference type="InterPro" id="IPR017441">
    <property type="entry name" value="Protein_kinase_ATP_BS"/>
</dbReference>
<dbReference type="InterPro" id="IPR003599">
    <property type="entry name" value="Ig_sub"/>
</dbReference>
<dbReference type="InterPro" id="IPR000719">
    <property type="entry name" value="Prot_kinase_dom"/>
</dbReference>
<dbReference type="InterPro" id="IPR003598">
    <property type="entry name" value="Ig_sub2"/>
</dbReference>
<keyword evidence="12 21" id="KW-0067">ATP-binding</keyword>
<dbReference type="EMBL" id="CM014085">
    <property type="protein sequence ID" value="TKS75029.1"/>
    <property type="molecule type" value="Genomic_DNA"/>
</dbReference>
<keyword evidence="19 22" id="KW-0393">Immunoglobulin domain</keyword>
<dbReference type="GO" id="GO:0005524">
    <property type="term" value="F:ATP binding"/>
    <property type="evidence" value="ECO:0007669"/>
    <property type="project" value="UniProtKB-UniRule"/>
</dbReference>
<evidence type="ECO:0000256" key="2">
    <source>
        <dbReference type="ARBA" id="ARBA00011902"/>
    </source>
</evidence>
<proteinExistence type="inferred from homology"/>
<dbReference type="InterPro" id="IPR036179">
    <property type="entry name" value="Ig-like_dom_sf"/>
</dbReference>
<dbReference type="PRINTS" id="PR01834">
    <property type="entry name" value="VEGFRECEPTR2"/>
</dbReference>
<dbReference type="InterPro" id="IPR007110">
    <property type="entry name" value="Ig-like_dom"/>
</dbReference>
<dbReference type="GO" id="GO:0019838">
    <property type="term" value="F:growth factor binding"/>
    <property type="evidence" value="ECO:0007669"/>
    <property type="project" value="InterPro"/>
</dbReference>
<dbReference type="GO" id="GO:0043408">
    <property type="term" value="P:regulation of MAPK cascade"/>
    <property type="evidence" value="ECO:0007669"/>
    <property type="project" value="TreeGrafter"/>
</dbReference>
<evidence type="ECO:0000256" key="18">
    <source>
        <dbReference type="ARBA" id="ARBA00023180"/>
    </source>
</evidence>
<dbReference type="FunFam" id="2.60.40.10:FF:000606">
    <property type="entry name" value="Vascular endothelial growth factor receptor 1"/>
    <property type="match status" value="1"/>
</dbReference>
<dbReference type="InterPro" id="IPR013783">
    <property type="entry name" value="Ig-like_fold"/>
</dbReference>
<dbReference type="GO" id="GO:0001525">
    <property type="term" value="P:angiogenesis"/>
    <property type="evidence" value="ECO:0007669"/>
    <property type="project" value="UniProtKB-KW"/>
</dbReference>
<evidence type="ECO:0000256" key="10">
    <source>
        <dbReference type="ARBA" id="ARBA00022741"/>
    </source>
</evidence>
<dbReference type="InterPro" id="IPR020635">
    <property type="entry name" value="Tyr_kinase_cat_dom"/>
</dbReference>
<evidence type="ECO:0000256" key="14">
    <source>
        <dbReference type="ARBA" id="ARBA00023136"/>
    </source>
</evidence>
<evidence type="ECO:0000313" key="27">
    <source>
        <dbReference type="EMBL" id="TKS75029.1"/>
    </source>
</evidence>
<evidence type="ECO:0000256" key="15">
    <source>
        <dbReference type="ARBA" id="ARBA00023137"/>
    </source>
</evidence>
<dbReference type="PROSITE" id="PS00240">
    <property type="entry name" value="RECEPTOR_TYR_KIN_III"/>
    <property type="match status" value="1"/>
</dbReference>
<dbReference type="FunFam" id="2.60.40.10:FF:000532">
    <property type="entry name" value="Vascular endothelial growth factor receptor 2"/>
    <property type="match status" value="1"/>
</dbReference>
<keyword evidence="13" id="KW-1133">Transmembrane helix</keyword>
<dbReference type="SMART" id="SM00219">
    <property type="entry name" value="TyrKc"/>
    <property type="match status" value="1"/>
</dbReference>
<dbReference type="InterPro" id="IPR008266">
    <property type="entry name" value="Tyr_kinase_AS"/>
</dbReference>
<feature type="chain" id="PRO_5020385896" description="receptor protein-tyrosine kinase" evidence="24">
    <location>
        <begin position="21"/>
        <end position="1483"/>
    </location>
</feature>
<feature type="binding site" evidence="21">
    <location>
        <position position="893"/>
    </location>
    <ligand>
        <name>ATP</name>
        <dbReference type="ChEBI" id="CHEBI:30616"/>
    </ligand>
</feature>
<keyword evidence="15" id="KW-0829">Tyrosine-protein kinase</keyword>
<feature type="domain" description="Ig-like" evidence="26">
    <location>
        <begin position="453"/>
        <end position="580"/>
    </location>
</feature>
<dbReference type="Pfam" id="PF13927">
    <property type="entry name" value="Ig_3"/>
    <property type="match status" value="1"/>
</dbReference>
<evidence type="ECO:0000256" key="19">
    <source>
        <dbReference type="ARBA" id="ARBA00023319"/>
    </source>
</evidence>
<evidence type="ECO:0000256" key="21">
    <source>
        <dbReference type="PROSITE-ProRule" id="PRU10141"/>
    </source>
</evidence>
<evidence type="ECO:0000256" key="1">
    <source>
        <dbReference type="ARBA" id="ARBA00004251"/>
    </source>
</evidence>
<dbReference type="Gene3D" id="1.10.510.10">
    <property type="entry name" value="Transferase(Phosphotransferase) domain 1"/>
    <property type="match status" value="2"/>
</dbReference>
<dbReference type="FunFam" id="2.60.40.10:FF:000411">
    <property type="entry name" value="Vascular endothelial growth factor receptor 3"/>
    <property type="match status" value="1"/>
</dbReference>
<dbReference type="FunFam" id="2.60.40.10:FF:000247">
    <property type="entry name" value="Vascular endothelial growth factor receptor 3"/>
    <property type="match status" value="1"/>
</dbReference>
<dbReference type="Gene3D" id="2.60.40.10">
    <property type="entry name" value="Immunoglobulins"/>
    <property type="match status" value="7"/>
</dbReference>
<dbReference type="GO" id="GO:0048010">
    <property type="term" value="P:vascular endothelial growth factor receptor signaling pathway"/>
    <property type="evidence" value="ECO:0007669"/>
    <property type="project" value="InterPro"/>
</dbReference>
<keyword evidence="18" id="KW-0325">Glycoprotein</keyword>
<feature type="region of interest" description="Disordered" evidence="23">
    <location>
        <begin position="1421"/>
        <end position="1445"/>
    </location>
</feature>
<dbReference type="SUPFAM" id="SSF48726">
    <property type="entry name" value="Immunoglobulin"/>
    <property type="match status" value="7"/>
</dbReference>
<comment type="subcellular location">
    <subcellularLocation>
        <location evidence="1">Cell membrane</location>
        <topology evidence="1">Single-pass type I membrane protein</topology>
    </subcellularLocation>
    <subcellularLocation>
        <location evidence="22">Membrane</location>
        <topology evidence="22">Single-pass type I membrane protein</topology>
    </subcellularLocation>
</comment>
<dbReference type="CDD" id="cd00096">
    <property type="entry name" value="Ig"/>
    <property type="match status" value="2"/>
</dbReference>
<dbReference type="FunFam" id="2.60.40.10:FF:000143">
    <property type="entry name" value="Vascular endothelial growth factor receptor 3"/>
    <property type="match status" value="1"/>
</dbReference>
<sequence length="1483" mass="165651">MMAPAVSVIPLLGIISCVAAIELRFMPDPPTLNIYGVHRMNKSDNLELICKGRQYLRWKTPPTSTRFSITDCSGSGLFCKTLHISNATVNETGQYQCSYRDLKVEDGKTSASAYVFVHDYKVPFVPSEKDYEVVFIREGERVVIPCRGSVEDLNVTLHTKYPNKELHPDGKDSFWDARTGFTVPSYLISYAGVVSCQTYLGNETFKSPLYIVAVVGYKIHELTLTPTQPRLSVGEKLVLSCTAITELNVGMEFNWTHSGQALTSVNGSRPTHTIPHKKKLWNTLELSNTLTVENVTVDHTGEYTCTASSGLMEKSATAYLTVHEKPFIDMKEPWTRVWEVNVDETPTLIPVRYTAYPEPSFKWLKNGKALKGDYRIKQKSDCLIIHKVTEADAGNYTMVLTNKITKEEHNRTVQLLVNGMYPLLFALFLFLLELPDVVALPCELLMSSSTVPPRIIDKEVAGDNDVYLYGSSPTLRCTASGFPTPAQIEWQWMSKEDCPEAFTSGLKKKSESQLEKCTSWRDISNNTGHHPVERLMIDAEGQKKITSSLKIQKAESPALYRCMAANKVGKDSRIIFFHVTRGLEVSVSPSTEPLEEDYVVLRCKADKLLYGNLAWFRVTNVSESEQVVSLQPCRSLTLQRRPLSNGMRPSVQGSNVTLDLRLPNATRQDEGLYACQVENIKTQDRTCLLQRLSLKSLEAARILNNLTDQKVNVSATTALHCDAAGVPNPTVVWTKNNHTVVEGSGVILSNHNQILTIQRVKKDDSGLYVCTACNSRGCDTSQAFLTTEGTTRPLSAPKSHVDPEHRLGPYYWRGTQPNGGELKTGYLSMILDSEDMPMDEQCERLTYDANKWEFPRDRLKLGDPLGRGAFGQVVEAAAFGIEKATTCTTVAVKMLKEGATSSEYRALMSELKILIHIGHHLNVVNLLGACTKPGGPLMVIVEYCKHGNLSSYLKSKRGEYSPYKRKRVDSQRWASPEDDVTEGDLGLGTIAQLDICTGTAVCSRAGDKASGSNMDTEEESSDEDHLTMEDLISYSFQVAKGMEFLSSRKCIHRDLAARNILLSENNVVKICDFGLARDVYKDPDYVRKGDVSPSSLHDRSRASPYPGVCIDESFCRRLKEGTRMRPPEYATTEIYQTMLDCWLDRPTDRPTFTELVEHLGNLLQASAQQVCFESKQKSTASINNSRLDVVLSTFNGHGEINSHRRQIHNNSQVPALVHAIIMAVTTYMNNMQLIATRSRPFNELCQVIPGNLGSHYLKQTYKNQADVNWLHPIKPIIEQGQVTTGTGDVKVRKTFIRRLLMFLYLVDGKDYIPLTAVSEAEGSAVIPDLRNPYSRPQSREILEAQLHYDNPPSLGPSQQSERCSRPLSVKTFEDIPVAHSSVMEGHTDSGMGFSHEEVKGLNQQLSTPTFSSQLLRCKSKESLASESSNQTSGYQSGYHSDDTDTPIYANEEVIMKHKMLKKPPLPKTHDKFNVEIRYSTPPV</sequence>
<dbReference type="GO" id="GO:0005886">
    <property type="term" value="C:plasma membrane"/>
    <property type="evidence" value="ECO:0007669"/>
    <property type="project" value="UniProtKB-SubCell"/>
</dbReference>
<evidence type="ECO:0000256" key="13">
    <source>
        <dbReference type="ARBA" id="ARBA00022989"/>
    </source>
</evidence>
<dbReference type="PANTHER" id="PTHR24416">
    <property type="entry name" value="TYROSINE-PROTEIN KINASE RECEPTOR"/>
    <property type="match status" value="1"/>
</dbReference>
<evidence type="ECO:0000256" key="7">
    <source>
        <dbReference type="ARBA" id="ARBA00022692"/>
    </source>
</evidence>
<dbReference type="SMART" id="SM00408">
    <property type="entry name" value="IGc2"/>
    <property type="match status" value="6"/>
</dbReference>
<dbReference type="GO" id="GO:0043235">
    <property type="term" value="C:receptor complex"/>
    <property type="evidence" value="ECO:0007669"/>
    <property type="project" value="TreeGrafter"/>
</dbReference>
<name>A0A4U5UK24_COLLU</name>
<evidence type="ECO:0000259" key="25">
    <source>
        <dbReference type="PROSITE" id="PS50011"/>
    </source>
</evidence>
<evidence type="ECO:0000256" key="20">
    <source>
        <dbReference type="ARBA" id="ARBA00051243"/>
    </source>
</evidence>
<dbReference type="Pfam" id="PF22854">
    <property type="entry name" value="VEGFR1-3_N_Ig-like"/>
    <property type="match status" value="1"/>
</dbReference>
<keyword evidence="10 21" id="KW-0547">Nucleotide-binding</keyword>
<dbReference type="Gene3D" id="3.30.200.20">
    <property type="entry name" value="Phosphorylase Kinase, domain 1"/>
    <property type="match status" value="1"/>
</dbReference>
<keyword evidence="9" id="KW-0677">Repeat</keyword>
<evidence type="ECO:0000256" key="24">
    <source>
        <dbReference type="SAM" id="SignalP"/>
    </source>
</evidence>
<dbReference type="GO" id="GO:0045446">
    <property type="term" value="P:endothelial cell differentiation"/>
    <property type="evidence" value="ECO:0007669"/>
    <property type="project" value="TreeGrafter"/>
</dbReference>
<evidence type="ECO:0000256" key="4">
    <source>
        <dbReference type="ARBA" id="ARBA00022553"/>
    </source>
</evidence>
<dbReference type="STRING" id="240159.A0A4U5UK24"/>
<feature type="compositionally biased region" description="Polar residues" evidence="23">
    <location>
        <begin position="1424"/>
        <end position="1438"/>
    </location>
</feature>
<evidence type="ECO:0000259" key="26">
    <source>
        <dbReference type="PROSITE" id="PS50835"/>
    </source>
</evidence>
<evidence type="ECO:0000256" key="11">
    <source>
        <dbReference type="ARBA" id="ARBA00022777"/>
    </source>
</evidence>